<dbReference type="Proteomes" id="UP000326570">
    <property type="component" value="Unassembled WGS sequence"/>
</dbReference>
<dbReference type="RefSeq" id="WP_150903495.1">
    <property type="nucleotide sequence ID" value="NZ_VTWT01000004.1"/>
</dbReference>
<evidence type="ECO:0000313" key="2">
    <source>
        <dbReference type="EMBL" id="KAA9338861.1"/>
    </source>
</evidence>
<sequence>MKKFIIPAIFCLALTVGCAEKKAETETHTHEDGTTHEAHTEANPETVPAQEEFDATVTDTATSTAPVTEGEHKHADGEAHTH</sequence>
<dbReference type="EMBL" id="VTWT01000004">
    <property type="protein sequence ID" value="KAA9338861.1"/>
    <property type="molecule type" value="Genomic_DNA"/>
</dbReference>
<dbReference type="AlphaFoldDB" id="A0A5N1IX86"/>
<feature type="region of interest" description="Disordered" evidence="1">
    <location>
        <begin position="22"/>
        <end position="82"/>
    </location>
</feature>
<feature type="compositionally biased region" description="Basic and acidic residues" evidence="1">
    <location>
        <begin position="22"/>
        <end position="42"/>
    </location>
</feature>
<organism evidence="2 3">
    <name type="scientific">Adhaeribacter soli</name>
    <dbReference type="NCBI Taxonomy" id="2607655"/>
    <lineage>
        <taxon>Bacteria</taxon>
        <taxon>Pseudomonadati</taxon>
        <taxon>Bacteroidota</taxon>
        <taxon>Cytophagia</taxon>
        <taxon>Cytophagales</taxon>
        <taxon>Hymenobacteraceae</taxon>
        <taxon>Adhaeribacter</taxon>
    </lineage>
</organism>
<keyword evidence="3" id="KW-1185">Reference proteome</keyword>
<dbReference type="PROSITE" id="PS51257">
    <property type="entry name" value="PROKAR_LIPOPROTEIN"/>
    <property type="match status" value="1"/>
</dbReference>
<gene>
    <name evidence="2" type="ORF">F0P94_08690</name>
</gene>
<reference evidence="2 3" key="1">
    <citation type="submission" date="2019-09" db="EMBL/GenBank/DDBJ databases">
        <title>Genome sequence of Adhaeribacter sp. M2.</title>
        <authorList>
            <person name="Srinivasan S."/>
        </authorList>
    </citation>
    <scope>NUCLEOTIDE SEQUENCE [LARGE SCALE GENOMIC DNA]</scope>
    <source>
        <strain evidence="2 3">M2</strain>
    </source>
</reference>
<feature type="compositionally biased region" description="Low complexity" evidence="1">
    <location>
        <begin position="55"/>
        <end position="68"/>
    </location>
</feature>
<evidence type="ECO:0000313" key="3">
    <source>
        <dbReference type="Proteomes" id="UP000326570"/>
    </source>
</evidence>
<feature type="compositionally biased region" description="Basic and acidic residues" evidence="1">
    <location>
        <begin position="69"/>
        <end position="82"/>
    </location>
</feature>
<proteinExistence type="predicted"/>
<evidence type="ECO:0000256" key="1">
    <source>
        <dbReference type="SAM" id="MobiDB-lite"/>
    </source>
</evidence>
<protein>
    <submittedName>
        <fullName evidence="2">Uncharacterized protein</fullName>
    </submittedName>
</protein>
<accession>A0A5N1IX86</accession>
<comment type="caution">
    <text evidence="2">The sequence shown here is derived from an EMBL/GenBank/DDBJ whole genome shotgun (WGS) entry which is preliminary data.</text>
</comment>
<name>A0A5N1IX86_9BACT</name>